<keyword evidence="1" id="KW-1185">Reference proteome</keyword>
<sequence>MSQEAFVYDSKRREFNDLSAQLLATKAIDLLNSERYHQLRAKHLIGNGGSKKIPFEDRRCYNNSYGKACPRRIERSCPLKLDAGSPSANVYIR</sequence>
<organism evidence="1 2">
    <name type="scientific">Ascaris lumbricoides</name>
    <name type="common">Giant roundworm</name>
    <dbReference type="NCBI Taxonomy" id="6252"/>
    <lineage>
        <taxon>Eukaryota</taxon>
        <taxon>Metazoa</taxon>
        <taxon>Ecdysozoa</taxon>
        <taxon>Nematoda</taxon>
        <taxon>Chromadorea</taxon>
        <taxon>Rhabditida</taxon>
        <taxon>Spirurina</taxon>
        <taxon>Ascaridomorpha</taxon>
        <taxon>Ascaridoidea</taxon>
        <taxon>Ascarididae</taxon>
        <taxon>Ascaris</taxon>
    </lineage>
</organism>
<reference evidence="2" key="1">
    <citation type="submission" date="2017-02" db="UniProtKB">
        <authorList>
            <consortium name="WormBaseParasite"/>
        </authorList>
    </citation>
    <scope>IDENTIFICATION</scope>
</reference>
<evidence type="ECO:0000313" key="1">
    <source>
        <dbReference type="Proteomes" id="UP000036681"/>
    </source>
</evidence>
<proteinExistence type="predicted"/>
<protein>
    <submittedName>
        <fullName evidence="2">Transposase</fullName>
    </submittedName>
</protein>
<evidence type="ECO:0000313" key="2">
    <source>
        <dbReference type="WBParaSite" id="ALUE_0000470701-mRNA-1"/>
    </source>
</evidence>
<dbReference type="Proteomes" id="UP000036681">
    <property type="component" value="Unplaced"/>
</dbReference>
<name>A0A0M3HR51_ASCLU</name>
<dbReference type="AlphaFoldDB" id="A0A0M3HR51"/>
<accession>A0A0M3HR51</accession>
<dbReference type="WBParaSite" id="ALUE_0000470701-mRNA-1">
    <property type="protein sequence ID" value="ALUE_0000470701-mRNA-1"/>
    <property type="gene ID" value="ALUE_0000470701"/>
</dbReference>